<accession>A0A165P857</accession>
<dbReference type="InParanoid" id="A0A165P857"/>
<dbReference type="GO" id="GO:0005783">
    <property type="term" value="C:endoplasmic reticulum"/>
    <property type="evidence" value="ECO:0007669"/>
    <property type="project" value="TreeGrafter"/>
</dbReference>
<dbReference type="PANTHER" id="PTHR36853:SF1">
    <property type="entry name" value="DUF3844 DOMAIN-CONTAINING PROTEIN"/>
    <property type="match status" value="1"/>
</dbReference>
<evidence type="ECO:0000313" key="5">
    <source>
        <dbReference type="EMBL" id="KZW01782.1"/>
    </source>
</evidence>
<evidence type="ECO:0000256" key="2">
    <source>
        <dbReference type="SAM" id="Phobius"/>
    </source>
</evidence>
<protein>
    <recommendedName>
        <fullName evidence="4">Vacuolar sorting protein Vps3844 C-terminal domain-containing protein</fullName>
    </recommendedName>
</protein>
<feature type="signal peptide" evidence="3">
    <location>
        <begin position="1"/>
        <end position="20"/>
    </location>
</feature>
<keyword evidence="2" id="KW-0472">Membrane</keyword>
<evidence type="ECO:0000256" key="1">
    <source>
        <dbReference type="SAM" id="MobiDB-lite"/>
    </source>
</evidence>
<feature type="domain" description="Vacuolar sorting protein Vps3844 C-terminal" evidence="4">
    <location>
        <begin position="256"/>
        <end position="352"/>
    </location>
</feature>
<keyword evidence="2" id="KW-1133">Transmembrane helix</keyword>
<keyword evidence="6" id="KW-1185">Reference proteome</keyword>
<dbReference type="AlphaFoldDB" id="A0A165P857"/>
<dbReference type="Proteomes" id="UP000077266">
    <property type="component" value="Unassembled WGS sequence"/>
</dbReference>
<dbReference type="OrthoDB" id="5583277at2759"/>
<dbReference type="InterPro" id="IPR024382">
    <property type="entry name" value="Vps3844_C"/>
</dbReference>
<gene>
    <name evidence="5" type="ORF">EXIGLDRAFT_829719</name>
</gene>
<feature type="chain" id="PRO_5007863766" description="Vacuolar sorting protein Vps3844 C-terminal domain-containing protein" evidence="3">
    <location>
        <begin position="21"/>
        <end position="362"/>
    </location>
</feature>
<evidence type="ECO:0000256" key="3">
    <source>
        <dbReference type="SAM" id="SignalP"/>
    </source>
</evidence>
<sequence>MRRPQAALAALTTLIPFTFASSLYLLPQPDFQIQVVREASASQANVAVEHWLGLDRLDKGHLNVQNSWTNTGLDVESVFGPKKTTKTMLLAVETDNVDDVLPDGLMTTYTVTEPVSASSLVAAYVQKANMVYGSSSVFSTSSASRAATDRILDTFSVTAPGFASQFAALEAFVDGDADDESAQFGAFALTGLQDDMNAAVRAAISSAKAQNIRLALLVTPPSVEQARAEPTSLQPPQQPLPPSLPPSQPIFSSGTCHASEDACTNATDACSGRGACASMKRGSTECFVCACKATKDSKGRKQDWAGDKCQKLDVSGTFVLITGTVLVITLVAGASIALLASVGSAELPSVLAGISGVTAQRH</sequence>
<feature type="transmembrane region" description="Helical" evidence="2">
    <location>
        <begin position="318"/>
        <end position="340"/>
    </location>
</feature>
<proteinExistence type="predicted"/>
<feature type="region of interest" description="Disordered" evidence="1">
    <location>
        <begin position="225"/>
        <end position="245"/>
    </location>
</feature>
<keyword evidence="3" id="KW-0732">Signal</keyword>
<dbReference type="STRING" id="1314781.A0A165P857"/>
<dbReference type="InterPro" id="IPR053065">
    <property type="entry name" value="Archenteron_Induction-Rel"/>
</dbReference>
<dbReference type="Pfam" id="PF12955">
    <property type="entry name" value="Vps3844_C"/>
    <property type="match status" value="1"/>
</dbReference>
<keyword evidence="2" id="KW-0812">Transmembrane</keyword>
<dbReference type="EMBL" id="KV425891">
    <property type="protein sequence ID" value="KZW01782.1"/>
    <property type="molecule type" value="Genomic_DNA"/>
</dbReference>
<organism evidence="5 6">
    <name type="scientific">Exidia glandulosa HHB12029</name>
    <dbReference type="NCBI Taxonomy" id="1314781"/>
    <lineage>
        <taxon>Eukaryota</taxon>
        <taxon>Fungi</taxon>
        <taxon>Dikarya</taxon>
        <taxon>Basidiomycota</taxon>
        <taxon>Agaricomycotina</taxon>
        <taxon>Agaricomycetes</taxon>
        <taxon>Auriculariales</taxon>
        <taxon>Exidiaceae</taxon>
        <taxon>Exidia</taxon>
    </lineage>
</organism>
<evidence type="ECO:0000313" key="6">
    <source>
        <dbReference type="Proteomes" id="UP000077266"/>
    </source>
</evidence>
<dbReference type="PANTHER" id="PTHR36853">
    <property type="entry name" value="EXPRESSED PROTEIN"/>
    <property type="match status" value="1"/>
</dbReference>
<name>A0A165P857_EXIGL</name>
<evidence type="ECO:0000259" key="4">
    <source>
        <dbReference type="Pfam" id="PF12955"/>
    </source>
</evidence>
<reference evidence="5 6" key="1">
    <citation type="journal article" date="2016" name="Mol. Biol. Evol.">
        <title>Comparative Genomics of Early-Diverging Mushroom-Forming Fungi Provides Insights into the Origins of Lignocellulose Decay Capabilities.</title>
        <authorList>
            <person name="Nagy L.G."/>
            <person name="Riley R."/>
            <person name="Tritt A."/>
            <person name="Adam C."/>
            <person name="Daum C."/>
            <person name="Floudas D."/>
            <person name="Sun H."/>
            <person name="Yadav J.S."/>
            <person name="Pangilinan J."/>
            <person name="Larsson K.H."/>
            <person name="Matsuura K."/>
            <person name="Barry K."/>
            <person name="Labutti K."/>
            <person name="Kuo R."/>
            <person name="Ohm R.A."/>
            <person name="Bhattacharya S.S."/>
            <person name="Shirouzu T."/>
            <person name="Yoshinaga Y."/>
            <person name="Martin F.M."/>
            <person name="Grigoriev I.V."/>
            <person name="Hibbett D.S."/>
        </authorList>
    </citation>
    <scope>NUCLEOTIDE SEQUENCE [LARGE SCALE GENOMIC DNA]</scope>
    <source>
        <strain evidence="5 6">HHB12029</strain>
    </source>
</reference>
<feature type="compositionally biased region" description="Pro residues" evidence="1">
    <location>
        <begin position="236"/>
        <end position="245"/>
    </location>
</feature>